<name>U4KY40_PYROM</name>
<comment type="function">
    <text evidence="10">Serine protease involved in intramembrane proteolysis.</text>
</comment>
<keyword evidence="7 10" id="KW-0720">Serine protease</keyword>
<dbReference type="GO" id="GO:0006508">
    <property type="term" value="P:proteolysis"/>
    <property type="evidence" value="ECO:0007669"/>
    <property type="project" value="UniProtKB-KW"/>
</dbReference>
<dbReference type="Pfam" id="PF01694">
    <property type="entry name" value="Rhomboid"/>
    <property type="match status" value="1"/>
</dbReference>
<dbReference type="PANTHER" id="PTHR22936">
    <property type="entry name" value="RHOMBOID-RELATED"/>
    <property type="match status" value="1"/>
</dbReference>
<feature type="transmembrane region" description="Helical" evidence="10">
    <location>
        <begin position="421"/>
        <end position="437"/>
    </location>
</feature>
<dbReference type="OrthoDB" id="2146116at2759"/>
<keyword evidence="4 10" id="KW-0645">Protease</keyword>
<keyword evidence="9 10" id="KW-0472">Membrane</keyword>
<comment type="caution">
    <text evidence="10">Lacks conserved residue(s) required for the propagation of feature annotation.</text>
</comment>
<organism evidence="13 14">
    <name type="scientific">Pyronema omphalodes (strain CBS 100304)</name>
    <name type="common">Pyronema confluens</name>
    <dbReference type="NCBI Taxonomy" id="1076935"/>
    <lineage>
        <taxon>Eukaryota</taxon>
        <taxon>Fungi</taxon>
        <taxon>Dikarya</taxon>
        <taxon>Ascomycota</taxon>
        <taxon>Pezizomycotina</taxon>
        <taxon>Pezizomycetes</taxon>
        <taxon>Pezizales</taxon>
        <taxon>Pyronemataceae</taxon>
        <taxon>Pyronema</taxon>
    </lineage>
</organism>
<evidence type="ECO:0000256" key="5">
    <source>
        <dbReference type="ARBA" id="ARBA00022692"/>
    </source>
</evidence>
<dbReference type="InterPro" id="IPR002610">
    <property type="entry name" value="Peptidase_S54_rhomboid-like"/>
</dbReference>
<evidence type="ECO:0000256" key="4">
    <source>
        <dbReference type="ARBA" id="ARBA00022670"/>
    </source>
</evidence>
<feature type="transmembrane region" description="Helical" evidence="10">
    <location>
        <begin position="517"/>
        <end position="538"/>
    </location>
</feature>
<evidence type="ECO:0000256" key="11">
    <source>
        <dbReference type="SAM" id="MobiDB-lite"/>
    </source>
</evidence>
<evidence type="ECO:0000313" key="13">
    <source>
        <dbReference type="EMBL" id="CCX07092.1"/>
    </source>
</evidence>
<dbReference type="PANTHER" id="PTHR22936:SF69">
    <property type="entry name" value="RHOMBOID-LIKE PROTEIN"/>
    <property type="match status" value="1"/>
</dbReference>
<dbReference type="InterPro" id="IPR035952">
    <property type="entry name" value="Rhomboid-like_sf"/>
</dbReference>
<dbReference type="EMBL" id="HF935332">
    <property type="protein sequence ID" value="CCX07092.1"/>
    <property type="molecule type" value="Genomic_DNA"/>
</dbReference>
<dbReference type="GO" id="GO:0016020">
    <property type="term" value="C:membrane"/>
    <property type="evidence" value="ECO:0007669"/>
    <property type="project" value="UniProtKB-SubCell"/>
</dbReference>
<feature type="compositionally biased region" description="Polar residues" evidence="11">
    <location>
        <begin position="164"/>
        <end position="190"/>
    </location>
</feature>
<keyword evidence="6 10" id="KW-0378">Hydrolase</keyword>
<dbReference type="Gene3D" id="1.20.1540.10">
    <property type="entry name" value="Rhomboid-like"/>
    <property type="match status" value="1"/>
</dbReference>
<feature type="compositionally biased region" description="Low complexity" evidence="11">
    <location>
        <begin position="48"/>
        <end position="62"/>
    </location>
</feature>
<dbReference type="EC" id="3.4.21.105" evidence="10"/>
<proteinExistence type="inferred from homology"/>
<evidence type="ECO:0000256" key="2">
    <source>
        <dbReference type="ARBA" id="ARBA00004141"/>
    </source>
</evidence>
<feature type="transmembrane region" description="Helical" evidence="10">
    <location>
        <begin position="359"/>
        <end position="378"/>
    </location>
</feature>
<feature type="transmembrane region" description="Helical" evidence="10">
    <location>
        <begin position="211"/>
        <end position="229"/>
    </location>
</feature>
<comment type="similarity">
    <text evidence="3 10">Belongs to the peptidase S54 family.</text>
</comment>
<dbReference type="OMA" id="PIMIKPQ"/>
<feature type="compositionally biased region" description="Polar residues" evidence="11">
    <location>
        <begin position="73"/>
        <end position="86"/>
    </location>
</feature>
<protein>
    <recommendedName>
        <fullName evidence="10">Rhomboid-type serine protease</fullName>
        <ecNumber evidence="10">3.4.21.105</ecNumber>
    </recommendedName>
</protein>
<evidence type="ECO:0000256" key="9">
    <source>
        <dbReference type="ARBA" id="ARBA00023136"/>
    </source>
</evidence>
<evidence type="ECO:0000259" key="12">
    <source>
        <dbReference type="Pfam" id="PF01694"/>
    </source>
</evidence>
<dbReference type="eggNOG" id="KOG2289">
    <property type="taxonomic scope" value="Eukaryota"/>
</dbReference>
<gene>
    <name evidence="13" type="ORF">PCON_06679</name>
</gene>
<evidence type="ECO:0000256" key="7">
    <source>
        <dbReference type="ARBA" id="ARBA00022825"/>
    </source>
</evidence>
<evidence type="ECO:0000256" key="1">
    <source>
        <dbReference type="ARBA" id="ARBA00000156"/>
    </source>
</evidence>
<evidence type="ECO:0000313" key="14">
    <source>
        <dbReference type="Proteomes" id="UP000018144"/>
    </source>
</evidence>
<dbReference type="STRING" id="1076935.U4KY40"/>
<evidence type="ECO:0000256" key="6">
    <source>
        <dbReference type="ARBA" id="ARBA00022801"/>
    </source>
</evidence>
<sequence length="601" mass="65964">MASAEYYSGDPNRPNQVPLQHTASTASAYSRYTGPSDHGSSYGGAGAGAHAPIAPSVSSASVYSRYNGPDRVQSPSTVSGYSNSSYAPPPGTSVDINKPLPPPHTSPFLPQHNYNQDDLSYAPHHYSSHSIDTGYHPQNSYDDPRDHSPGKYGDVTPPHLQGGNPFSDNIPLQDTNKPLMQPPNNQQSQAEYGFAPRRPVRQLQKKQPRPWFVYFITAVQIAVFCGQLARNAQLQGGSPIGIKPQFNPMIGPSTDVMVSMGARFVPCMRYVEGFKNNDPTMKYPCPGRKDLYLQCTLGDWCGFGGQDIPEEMGGTGPKGSTPNQWYRFIIPMFYHAGLIHLLFNMFIQVWMGGEMERQIGMVRFMIVYFSSGIFGFVLGGNLGAHGQPSVGASGSLFGIFALQMLDILYTWRERRSPGKDFGFLLLDIVISFVLGLLPAIDNFAHIGGFLCGLALGLSVMRSPNQLRARISDNEPPYTAATPGNPYNNSSGETELIGFRGFIKQPIGFFKGRKPLWWAWWGVRLCCLVLTVVVFAVLLNNFYAEKMKECGWCKYLSCLPVNGWCDMYNGFKTENVTVGADGKPIAQRSLEGMANLAGMGGF</sequence>
<evidence type="ECO:0000256" key="10">
    <source>
        <dbReference type="RuleBase" id="RU362115"/>
    </source>
</evidence>
<comment type="subcellular location">
    <subcellularLocation>
        <location evidence="2 10">Membrane</location>
        <topology evidence="2 10">Multi-pass membrane protein</topology>
    </subcellularLocation>
</comment>
<comment type="catalytic activity">
    <reaction evidence="1 10">
        <text>Cleaves type-1 transmembrane domains using a catalytic dyad composed of serine and histidine that are contributed by different transmembrane domains.</text>
        <dbReference type="EC" id="3.4.21.105"/>
    </reaction>
</comment>
<keyword evidence="14" id="KW-1185">Reference proteome</keyword>
<dbReference type="SUPFAM" id="SSF144091">
    <property type="entry name" value="Rhomboid-like"/>
    <property type="match status" value="1"/>
</dbReference>
<accession>U4KY40</accession>
<dbReference type="GO" id="GO:0004252">
    <property type="term" value="F:serine-type endopeptidase activity"/>
    <property type="evidence" value="ECO:0007669"/>
    <property type="project" value="InterPro"/>
</dbReference>
<feature type="transmembrane region" description="Helical" evidence="10">
    <location>
        <begin position="390"/>
        <end position="409"/>
    </location>
</feature>
<keyword evidence="5 10" id="KW-0812">Transmembrane</keyword>
<keyword evidence="8 10" id="KW-1133">Transmembrane helix</keyword>
<feature type="compositionally biased region" description="Polar residues" evidence="11">
    <location>
        <begin position="13"/>
        <end position="30"/>
    </location>
</feature>
<dbReference type="AlphaFoldDB" id="U4KY40"/>
<feature type="region of interest" description="Disordered" evidence="11">
    <location>
        <begin position="1"/>
        <end position="190"/>
    </location>
</feature>
<feature type="compositionally biased region" description="Polar residues" evidence="11">
    <location>
        <begin position="128"/>
        <end position="141"/>
    </location>
</feature>
<evidence type="ECO:0000256" key="8">
    <source>
        <dbReference type="ARBA" id="ARBA00022989"/>
    </source>
</evidence>
<reference evidence="13 14" key="1">
    <citation type="journal article" date="2013" name="PLoS Genet.">
        <title>The genome and development-dependent transcriptomes of Pyronema confluens: a window into fungal evolution.</title>
        <authorList>
            <person name="Traeger S."/>
            <person name="Altegoer F."/>
            <person name="Freitag M."/>
            <person name="Gabaldon T."/>
            <person name="Kempken F."/>
            <person name="Kumar A."/>
            <person name="Marcet-Houben M."/>
            <person name="Poggeler S."/>
            <person name="Stajich J.E."/>
            <person name="Nowrousian M."/>
        </authorList>
    </citation>
    <scope>NUCLEOTIDE SEQUENCE [LARGE SCALE GENOMIC DNA]</scope>
    <source>
        <strain evidence="14">CBS 100304</strain>
        <tissue evidence="13">Vegetative mycelium</tissue>
    </source>
</reference>
<feature type="domain" description="Peptidase S54 rhomboid" evidence="12">
    <location>
        <begin position="323"/>
        <end position="460"/>
    </location>
</feature>
<feature type="transmembrane region" description="Helical" evidence="10">
    <location>
        <begin position="325"/>
        <end position="347"/>
    </location>
</feature>
<dbReference type="Proteomes" id="UP000018144">
    <property type="component" value="Unassembled WGS sequence"/>
</dbReference>
<dbReference type="InterPro" id="IPR022764">
    <property type="entry name" value="Peptidase_S54_rhomboid_dom"/>
</dbReference>
<evidence type="ECO:0000256" key="3">
    <source>
        <dbReference type="ARBA" id="ARBA00009045"/>
    </source>
</evidence>